<dbReference type="CDD" id="cd04369">
    <property type="entry name" value="Bromodomain"/>
    <property type="match status" value="1"/>
</dbReference>
<comment type="caution">
    <text evidence="5">The sequence shown here is derived from an EMBL/GenBank/DDBJ whole genome shotgun (WGS) entry which is preliminary data.</text>
</comment>
<accession>A0A835H7J7</accession>
<feature type="region of interest" description="Disordered" evidence="3">
    <location>
        <begin position="1"/>
        <end position="44"/>
    </location>
</feature>
<dbReference type="PANTHER" id="PTHR22881:SF42">
    <property type="entry name" value="DNA-BINDING BROMODOMAIN-CONTAINING PROTEIN"/>
    <property type="match status" value="1"/>
</dbReference>
<feature type="compositionally biased region" description="Acidic residues" evidence="3">
    <location>
        <begin position="62"/>
        <end position="81"/>
    </location>
</feature>
<dbReference type="InterPro" id="IPR036427">
    <property type="entry name" value="Bromodomain-like_sf"/>
</dbReference>
<gene>
    <name evidence="5" type="ORF">IFM89_024017</name>
</gene>
<feature type="domain" description="Bromo" evidence="4">
    <location>
        <begin position="187"/>
        <end position="257"/>
    </location>
</feature>
<dbReference type="SUPFAM" id="SSF47370">
    <property type="entry name" value="Bromodomain"/>
    <property type="match status" value="1"/>
</dbReference>
<feature type="compositionally biased region" description="Basic and acidic residues" evidence="3">
    <location>
        <begin position="536"/>
        <end position="545"/>
    </location>
</feature>
<evidence type="ECO:0000313" key="6">
    <source>
        <dbReference type="Proteomes" id="UP000631114"/>
    </source>
</evidence>
<feature type="region of interest" description="Disordered" evidence="3">
    <location>
        <begin position="791"/>
        <end position="815"/>
    </location>
</feature>
<dbReference type="Proteomes" id="UP000631114">
    <property type="component" value="Unassembled WGS sequence"/>
</dbReference>
<feature type="compositionally biased region" description="Acidic residues" evidence="3">
    <location>
        <begin position="115"/>
        <end position="135"/>
    </location>
</feature>
<name>A0A835H7J7_9MAGN</name>
<dbReference type="SMART" id="SM00297">
    <property type="entry name" value="BROMO"/>
    <property type="match status" value="1"/>
</dbReference>
<organism evidence="5 6">
    <name type="scientific">Coptis chinensis</name>
    <dbReference type="NCBI Taxonomy" id="261450"/>
    <lineage>
        <taxon>Eukaryota</taxon>
        <taxon>Viridiplantae</taxon>
        <taxon>Streptophyta</taxon>
        <taxon>Embryophyta</taxon>
        <taxon>Tracheophyta</taxon>
        <taxon>Spermatophyta</taxon>
        <taxon>Magnoliopsida</taxon>
        <taxon>Ranunculales</taxon>
        <taxon>Ranunculaceae</taxon>
        <taxon>Coptidoideae</taxon>
        <taxon>Coptis</taxon>
    </lineage>
</organism>
<evidence type="ECO:0000313" key="5">
    <source>
        <dbReference type="EMBL" id="KAF9593524.1"/>
    </source>
</evidence>
<dbReference type="InterPro" id="IPR001487">
    <property type="entry name" value="Bromodomain"/>
</dbReference>
<feature type="region of interest" description="Disordered" evidence="3">
    <location>
        <begin position="62"/>
        <end position="144"/>
    </location>
</feature>
<feature type="compositionally biased region" description="Basic residues" evidence="3">
    <location>
        <begin position="8"/>
        <end position="18"/>
    </location>
</feature>
<dbReference type="AlphaFoldDB" id="A0A835H7J7"/>
<protein>
    <recommendedName>
        <fullName evidence="4">Bromo domain-containing protein</fullName>
    </recommendedName>
</protein>
<keyword evidence="6" id="KW-1185">Reference proteome</keyword>
<dbReference type="InterPro" id="IPR018359">
    <property type="entry name" value="Bromodomain_CS"/>
</dbReference>
<dbReference type="EMBL" id="JADFTS010000008">
    <property type="protein sequence ID" value="KAF9593524.1"/>
    <property type="molecule type" value="Genomic_DNA"/>
</dbReference>
<dbReference type="PROSITE" id="PS50014">
    <property type="entry name" value="BROMODOMAIN_2"/>
    <property type="match status" value="1"/>
</dbReference>
<dbReference type="PROSITE" id="PS00633">
    <property type="entry name" value="BROMODOMAIN_1"/>
    <property type="match status" value="1"/>
</dbReference>
<feature type="compositionally biased region" description="Basic and acidic residues" evidence="3">
    <location>
        <begin position="29"/>
        <end position="42"/>
    </location>
</feature>
<evidence type="ECO:0000256" key="2">
    <source>
        <dbReference type="PROSITE-ProRule" id="PRU00035"/>
    </source>
</evidence>
<feature type="region of interest" description="Disordered" evidence="3">
    <location>
        <begin position="855"/>
        <end position="903"/>
    </location>
</feature>
<evidence type="ECO:0000256" key="1">
    <source>
        <dbReference type="ARBA" id="ARBA00023117"/>
    </source>
</evidence>
<reference evidence="5 6" key="1">
    <citation type="submission" date="2020-10" db="EMBL/GenBank/DDBJ databases">
        <title>The Coptis chinensis genome and diversification of protoberbering-type alkaloids.</title>
        <authorList>
            <person name="Wang B."/>
            <person name="Shu S."/>
            <person name="Song C."/>
            <person name="Liu Y."/>
        </authorList>
    </citation>
    <scope>NUCLEOTIDE SEQUENCE [LARGE SCALE GENOMIC DNA]</scope>
    <source>
        <strain evidence="5">HL-2020</strain>
        <tissue evidence="5">Leaf</tissue>
    </source>
</reference>
<keyword evidence="1 2" id="KW-0103">Bromodomain</keyword>
<feature type="region of interest" description="Disordered" evidence="3">
    <location>
        <begin position="525"/>
        <end position="545"/>
    </location>
</feature>
<sequence length="903" mass="100806">MMREKKMGKIKRRKKMGRPPKGVVVGADLDPHPAQRERDLRRSTRRRSVTYVDDFYDDEDLFLEDEVISEEEEEEEEEEEMGREKKVKGRVGHVSSSEEEEFEDNKPFKKRKIGDEDDDDDEEDKSSSDHDDDNEDRSREEKKGVKINGVVKKLESVQVQGKLSDSSKGVVRLPDKMHLEFILDKLQKKDRYNVYAEPVDPDELPDYHDVIEHPMDFGTVRKKLGNGAYSNLEQFENDVYLICTNAMQYNAPETVYYRQARSIQELAQKKFQRLRIEFENTVTELKSEECNKPNSIVEKPVKKSPCKPIQEPVRSDFSSGATLAAAGHTCTLPNVTQAGGFEKPSTFDAHVDGNSSLTESKPEKTEEQLSGKGFPSKLGRKPFVIDESRRGSYHISNEPVVRTESMCTIFEGENMQLLSVGLHANHSYARSLARFAATLGPVAWKVASRRIEQALPAGSKFGRGWVGEYEPLPTPVLMLENNTQKRPVSIFPAKLAKDVKTAESAKVRASEPLPKPILTIEKQMLRQPSTNSRGAAESRKEKVSEASKVFNNNMQLGLRTTNLSGLTASCKLQDPAKERQYTNSTSDGKLGLCNVPGSKSFGSASYQKRSCLSMDNVKSENMVLKQVQLQQSSSACESPIGSASQKQVEHSSEKTTSRLLETVSRNRNLPQSVPFKQLETNGVARAATYFPHGTPEQCLSDPVQMMRILAERPKIQQKSSNSVATEGAQITLLDPSSRRDDSSSAANAAARAWMTLGAGHYKPPPDSVGSPKMQIAAALLYNPAREIPQSVSENREEAPVSRGQLQCGNNRFPPQVFLPQPTRTGDESRLLNRQMAFPQLVTTDLSRFQLQSPWQGLVPHTQPNKKQDTFPPDLNISFQSSGSPRQSSGAMVDSQQPDLALQL</sequence>
<feature type="compositionally biased region" description="Low complexity" evidence="3">
    <location>
        <begin position="877"/>
        <end position="889"/>
    </location>
</feature>
<dbReference type="Gene3D" id="1.20.920.10">
    <property type="entry name" value="Bromodomain-like"/>
    <property type="match status" value="1"/>
</dbReference>
<dbReference type="PRINTS" id="PR00503">
    <property type="entry name" value="BROMODOMAIN"/>
</dbReference>
<dbReference type="PANTHER" id="PTHR22881">
    <property type="entry name" value="BROMODOMAIN CONTAINING PROTEIN"/>
    <property type="match status" value="1"/>
</dbReference>
<evidence type="ECO:0000259" key="4">
    <source>
        <dbReference type="PROSITE" id="PS50014"/>
    </source>
</evidence>
<dbReference type="Pfam" id="PF00439">
    <property type="entry name" value="Bromodomain"/>
    <property type="match status" value="1"/>
</dbReference>
<feature type="region of interest" description="Disordered" evidence="3">
    <location>
        <begin position="351"/>
        <end position="374"/>
    </location>
</feature>
<feature type="region of interest" description="Disordered" evidence="3">
    <location>
        <begin position="635"/>
        <end position="654"/>
    </location>
</feature>
<dbReference type="InterPro" id="IPR051831">
    <property type="entry name" value="Bromodomain_contain_prot"/>
</dbReference>
<proteinExistence type="predicted"/>
<feature type="compositionally biased region" description="Basic and acidic residues" evidence="3">
    <location>
        <begin position="360"/>
        <end position="369"/>
    </location>
</feature>
<dbReference type="OrthoDB" id="21449at2759"/>
<evidence type="ECO:0000256" key="3">
    <source>
        <dbReference type="SAM" id="MobiDB-lite"/>
    </source>
</evidence>